<sequence>MNKNRTVGILKKSQTFCLREPPTTHSYTSVEAALVIRMRERVCETIVGRGRIEEFIQRRHPTKNMFWLAWEAKYPVGCISIVQSDL</sequence>
<dbReference type="Proteomes" id="UP000095282">
    <property type="component" value="Unplaced"/>
</dbReference>
<reference evidence="2" key="1">
    <citation type="submission" date="2016-11" db="UniProtKB">
        <authorList>
            <consortium name="WormBaseParasite"/>
        </authorList>
    </citation>
    <scope>IDENTIFICATION</scope>
</reference>
<protein>
    <submittedName>
        <fullName evidence="2">N-acetyltransferase domain-containing protein</fullName>
    </submittedName>
</protein>
<name>A0A1I7UX17_9PELO</name>
<organism evidence="1 2">
    <name type="scientific">Caenorhabditis tropicalis</name>
    <dbReference type="NCBI Taxonomy" id="1561998"/>
    <lineage>
        <taxon>Eukaryota</taxon>
        <taxon>Metazoa</taxon>
        <taxon>Ecdysozoa</taxon>
        <taxon>Nematoda</taxon>
        <taxon>Chromadorea</taxon>
        <taxon>Rhabditida</taxon>
        <taxon>Rhabditina</taxon>
        <taxon>Rhabditomorpha</taxon>
        <taxon>Rhabditoidea</taxon>
        <taxon>Rhabditidae</taxon>
        <taxon>Peloderinae</taxon>
        <taxon>Caenorhabditis</taxon>
    </lineage>
</organism>
<proteinExistence type="predicted"/>
<accession>A0A1I7UX17</accession>
<evidence type="ECO:0000313" key="2">
    <source>
        <dbReference type="WBParaSite" id="Csp11.Scaffold630.g20190.t1"/>
    </source>
</evidence>
<keyword evidence="1" id="KW-1185">Reference proteome</keyword>
<dbReference type="WBParaSite" id="Csp11.Scaffold630.g20190.t1">
    <property type="protein sequence ID" value="Csp11.Scaffold630.g20190.t1"/>
    <property type="gene ID" value="Csp11.Scaffold630.g20190"/>
</dbReference>
<evidence type="ECO:0000313" key="1">
    <source>
        <dbReference type="Proteomes" id="UP000095282"/>
    </source>
</evidence>
<dbReference type="AlphaFoldDB" id="A0A1I7UX17"/>